<dbReference type="Gene3D" id="4.10.60.10">
    <property type="entry name" value="Zinc finger, CCHC-type"/>
    <property type="match status" value="1"/>
</dbReference>
<dbReference type="Gene3D" id="3.30.420.10">
    <property type="entry name" value="Ribonuclease H-like superfamily/Ribonuclease H"/>
    <property type="match status" value="1"/>
</dbReference>
<dbReference type="FunFam" id="3.30.70.270:FF:000020">
    <property type="entry name" value="Transposon Tf2-6 polyprotein-like Protein"/>
    <property type="match status" value="1"/>
</dbReference>
<keyword evidence="10" id="KW-0460">Magnesium</keyword>
<accession>A0A5J4YU41</accession>
<dbReference type="InterPro" id="IPR012337">
    <property type="entry name" value="RNaseH-like_sf"/>
</dbReference>
<dbReference type="CDD" id="cd00303">
    <property type="entry name" value="retropepsin_like"/>
    <property type="match status" value="1"/>
</dbReference>
<dbReference type="EMBL" id="VRMN01000004">
    <property type="protein sequence ID" value="KAA8494765.1"/>
    <property type="molecule type" value="Genomic_DNA"/>
</dbReference>
<dbReference type="InterPro" id="IPR043502">
    <property type="entry name" value="DNA/RNA_pol_sf"/>
</dbReference>
<dbReference type="PROSITE" id="PS50158">
    <property type="entry name" value="ZF_CCHC"/>
    <property type="match status" value="1"/>
</dbReference>
<dbReference type="InterPro" id="IPR056924">
    <property type="entry name" value="SH3_Tf2-1"/>
</dbReference>
<dbReference type="Pfam" id="PF03732">
    <property type="entry name" value="Retrotrans_gag"/>
    <property type="match status" value="1"/>
</dbReference>
<keyword evidence="5" id="KW-0540">Nuclease</keyword>
<keyword evidence="6" id="KW-0479">Metal-binding</keyword>
<dbReference type="Gene3D" id="2.40.70.10">
    <property type="entry name" value="Acid Proteases"/>
    <property type="match status" value="1"/>
</dbReference>
<dbReference type="PROSITE" id="PS50994">
    <property type="entry name" value="INTEGRASE"/>
    <property type="match status" value="1"/>
</dbReference>
<dbReference type="GO" id="GO:0015074">
    <property type="term" value="P:DNA integration"/>
    <property type="evidence" value="ECO:0007669"/>
    <property type="project" value="UniProtKB-KW"/>
</dbReference>
<dbReference type="FunFam" id="3.30.420.10:FF:000032">
    <property type="entry name" value="Retrovirus-related Pol polyprotein from transposon 297-like Protein"/>
    <property type="match status" value="1"/>
</dbReference>
<evidence type="ECO:0000256" key="13">
    <source>
        <dbReference type="ARBA" id="ARBA00022932"/>
    </source>
</evidence>
<dbReference type="Gene3D" id="3.10.10.10">
    <property type="entry name" value="HIV Type 1 Reverse Transcriptase, subunit A, domain 1"/>
    <property type="match status" value="1"/>
</dbReference>
<dbReference type="InterPro" id="IPR041373">
    <property type="entry name" value="RT_RNaseH"/>
</dbReference>
<dbReference type="InterPro" id="IPR001878">
    <property type="entry name" value="Znf_CCHC"/>
</dbReference>
<dbReference type="Gene3D" id="1.10.340.70">
    <property type="match status" value="1"/>
</dbReference>
<dbReference type="InterPro" id="IPR036875">
    <property type="entry name" value="Znf_CCHC_sf"/>
</dbReference>
<dbReference type="GO" id="GO:0004519">
    <property type="term" value="F:endonuclease activity"/>
    <property type="evidence" value="ECO:0007669"/>
    <property type="project" value="UniProtKB-KW"/>
</dbReference>
<dbReference type="InterPro" id="IPR005162">
    <property type="entry name" value="Retrotrans_gag_dom"/>
</dbReference>
<organism evidence="20 21">
    <name type="scientific">Porphyridium purpureum</name>
    <name type="common">Red alga</name>
    <name type="synonym">Porphyridium cruentum</name>
    <dbReference type="NCBI Taxonomy" id="35688"/>
    <lineage>
        <taxon>Eukaryota</taxon>
        <taxon>Rhodophyta</taxon>
        <taxon>Bangiophyceae</taxon>
        <taxon>Porphyridiales</taxon>
        <taxon>Porphyridiaceae</taxon>
        <taxon>Porphyridium</taxon>
    </lineage>
</organism>
<dbReference type="GO" id="GO:0003887">
    <property type="term" value="F:DNA-directed DNA polymerase activity"/>
    <property type="evidence" value="ECO:0007669"/>
    <property type="project" value="UniProtKB-KW"/>
</dbReference>
<keyword evidence="12" id="KW-0695">RNA-directed DNA polymerase</keyword>
<keyword evidence="4" id="KW-0548">Nucleotidyltransferase</keyword>
<dbReference type="InterPro" id="IPR043128">
    <property type="entry name" value="Rev_trsase/Diguanyl_cyclase"/>
</dbReference>
<sequence>MFPESMEIDSETLGPRGPKEARLMRFDGKRDLLVVKTWLFQARKKILGRLLESIHPDDLEKRLLAERRAIPTTWNDFAALVSARFTPQDSIRRARDKLTRLSQKGPAHAYVAAFQDAALVIPDLSDAEMMDRFVRGLKPEVRLEVYKRGVSTFAEAAQVAVVVDDAIHATRGVRDSSVRTPFFGRAAQEGPVPMELGHVQGQRRVRTELKCWNCGRPGHIARKCPEARKTIQQLEGDSLERYETSRGGNGDRCGGLGKPRSGCPTPCGRNSSANQPVIKELGGMGAAMLLRVRGKVHKSDGEATFLIDSGATDNFMSVDFVLKSDGLKQKASWKRDHVTLADGSVLETAGEISNVKFTLSDGYSGTANFAICRIAGQDAILGMEWLKRENPVIDWQSGMLAYGEKRAWSMTQMLVPRKELRRLLKSQEVEECYLGVLKGREEPCSVERKEADSVKKMLNDFENLFEEPRGLPESRTVEHVIRLKDEKPVRVGRVYRLSPAELKVLRETLDDLLDKGFVQPSQSPFGAPVLLVKKKDGSMRMCVDYRALNDATVKDRYPLPNMDELLDRLGAAHCFSKLDLASGYHQLRVRREDVPKTAFQTRYGQFEFHVMPFGLCNAPATFQRAMNELFADLLDKTVIVYLDDILVFTKDRQSHAEVLKEVLSRLQKAGYRLKRKKCSFFVSEVEYLGNIVGNGCVKMDPRKVEALRDWPVPKTVTELRSFLGMTNWFRRFVKGYSTVVAPLTSLLQNAKSKKQLIELGDEGKSAFKKIVGMLTEAPVLALPDPEKPFEVYTDRSEVAVGGWLAQEGRPVAFTSRKLLDRETRYSSYEGELMAVIHCLREFRPYLYGAKFVLHTDHEALKHLMTQKELNGRQARWLDFLAEFDIIIDYVKGKSNVVADALSRKPELHALEYQVRCDEFGTSFQAFVGSYSSDPDFGTLMGNLPTHQGFRTEAGLLYLRNRVCVPRKFRERVMQLHHDIPTAGHRGADTTYASLITRFYWPKMKRDVSRFVKTCHACQVTKSENRSFGKLKPLSIPEGPWVDISMDFVTELPRSEGSCDAIMTVVDRYSKMALFIPTRKDLTAKRCADLFVKHVVSRFGYPKSIVSDRDPLFTSTFWQQLSKRVGMKLAMSTANHPQTDGQTERVNRVIREMLKLMATNSGWVRDLPLYEFAYNSAPSSATGFVPFKVVYGRDPWFPPSEGWRPARDGQTKDMAEHWFRLCKVHEEVRDNLIEAQWRMQKFFDRRKDAREFQVGDQVLVTAPQLRPNKSDLEAPKFLGPVPVIEKVSSHAYRVVLPEGVACHDVFPIQHLKPYYGREDYMAGENDEEVPDEMPASDSEPDLMKIIEDLAETSSQEGGRCYPFDPSHLERVKKGTALVTLRRDETAASDPMSHADIGAREAHLGIAVSHAFLMYFSNIVGALKCLRGGVTVAHWIAETPYGQHHYSAHMGEWEVALYRMFLAAQRTERLFAWSYDEFTGAIADQSAPRQLSYGHKRRRTDAGALGYPRRARIQESLDLEAWLLKQRCEWPRRLTTVGPYELSPKPTRSDGWNSAYAHFYQLRTLMPAAHGAPSYDAALVVRGHDDAVERISRLTRNAYRLPQLPRNIACPCNTTGYPAVIFVHEGPRLHVETMPTRPRRARDGDELFPKGCLARLERIRAVRVMMDFATTLLDISTYATIWFGRDAALAHMRNLVQELRSRVVSADYSGSVFPYGPTEMDEQPQRVFRWPPHHTEYHGRRLREAFRMENVPTQQISADGQTYTVPRYSERHAVDICVARLRSAQLYAWPSIARTQLYAFRDAINPDGTHVPELLAPRFDVGMGNILEWGIELWDHTVEAHNRIFAHVTHDYLWDDLPELHATPRDTDLAIAKVFGSFHMEHGGSRINFGLPEDLNIDAASHAASIELDTAAIQYWKAQETAFAWDRGSSSVWVQWLSGNVTRRHMYRGHQCTSNVRSIEYGGSAPYSVWVAMLRRLWVDGWQLQRGLERAAEMLPRPSEPRTPHGTRVEEPFAPQTYRTSSLAGGTYGHMRLPAASQSWSDVDIVRSPISAAVRALPASAHVDIQDCLICQFPVTDQFIYECTTLHPTCTSCLRMTYAFKVANMYSIELSNFHVDDRFMRNYSMCELCRKAVGVCRICEQNYAFAPFLFAGAICTEGFSDAFVDHMERCLLTWHVTDFAALAGCIAEPRRPGRWRISTNPPLVELVAGQARRHFAHSICHNIVRIMLVEMRRARARQMALQVEDIQELLEYFPGNRRRPYGISRKLAFDVLDTRRFPVWDDIVNEYNMYWDIRPVVQAIGSSPDWPHPPNLPWCQHMNSTWRPGYIRHYPGQRMMEDILSYERQRARCWCDYFVSETKLRMRQALSDHLVSLQEGGTGLIPPPLRELCVCDECRTGQGVAAHMRTYPELADDMKIAWYLAKKAIAYANHGSVTGPLNTYQVPSILTWSPSQFQNKTCCPWRYSQTKWLRGTLKSLTVKDSSINELHLRISGEY</sequence>
<dbReference type="GO" id="GO:0008270">
    <property type="term" value="F:zinc ion binding"/>
    <property type="evidence" value="ECO:0007669"/>
    <property type="project" value="UniProtKB-KW"/>
</dbReference>
<evidence type="ECO:0000256" key="16">
    <source>
        <dbReference type="PROSITE-ProRule" id="PRU00047"/>
    </source>
</evidence>
<keyword evidence="21" id="KW-1185">Reference proteome</keyword>
<dbReference type="SMART" id="SM00343">
    <property type="entry name" value="ZnF_C2HC"/>
    <property type="match status" value="1"/>
</dbReference>
<dbReference type="InterPro" id="IPR000477">
    <property type="entry name" value="RT_dom"/>
</dbReference>
<evidence type="ECO:0000256" key="3">
    <source>
        <dbReference type="ARBA" id="ARBA00022679"/>
    </source>
</evidence>
<evidence type="ECO:0000259" key="18">
    <source>
        <dbReference type="PROSITE" id="PS50878"/>
    </source>
</evidence>
<keyword evidence="16" id="KW-0862">Zinc</keyword>
<keyword evidence="11" id="KW-0229">DNA integration</keyword>
<dbReference type="Pfam" id="PF17917">
    <property type="entry name" value="RT_RNaseH"/>
    <property type="match status" value="1"/>
</dbReference>
<dbReference type="Proteomes" id="UP000324585">
    <property type="component" value="Unassembled WGS sequence"/>
</dbReference>
<keyword evidence="2" id="KW-0645">Protease</keyword>
<dbReference type="Pfam" id="PF00665">
    <property type="entry name" value="rve"/>
    <property type="match status" value="1"/>
</dbReference>
<comment type="caution">
    <text evidence="20">The sequence shown here is derived from an EMBL/GenBank/DDBJ whole genome shotgun (WGS) entry which is preliminary data.</text>
</comment>
<keyword evidence="9" id="KW-0378">Hydrolase</keyword>
<dbReference type="FunFam" id="1.10.340.70:FF:000001">
    <property type="entry name" value="Retrovirus-related Pol polyprotein from transposon gypsy-like Protein"/>
    <property type="match status" value="1"/>
</dbReference>
<evidence type="ECO:0000256" key="2">
    <source>
        <dbReference type="ARBA" id="ARBA00022670"/>
    </source>
</evidence>
<feature type="domain" description="CCHC-type" evidence="17">
    <location>
        <begin position="210"/>
        <end position="226"/>
    </location>
</feature>
<gene>
    <name evidence="20" type="ORF">FVE85_3006</name>
</gene>
<feature type="domain" description="Reverse transcriptase" evidence="18">
    <location>
        <begin position="513"/>
        <end position="692"/>
    </location>
</feature>
<evidence type="ECO:0000259" key="17">
    <source>
        <dbReference type="PROSITE" id="PS50158"/>
    </source>
</evidence>
<dbReference type="Pfam" id="PF00098">
    <property type="entry name" value="zf-CCHC"/>
    <property type="match status" value="1"/>
</dbReference>
<evidence type="ECO:0000313" key="21">
    <source>
        <dbReference type="Proteomes" id="UP000324585"/>
    </source>
</evidence>
<evidence type="ECO:0000256" key="9">
    <source>
        <dbReference type="ARBA" id="ARBA00022801"/>
    </source>
</evidence>
<dbReference type="InterPro" id="IPR021109">
    <property type="entry name" value="Peptidase_aspartic_dom_sf"/>
</dbReference>
<dbReference type="CDD" id="cd09274">
    <property type="entry name" value="RNase_HI_RT_Ty3"/>
    <property type="match status" value="1"/>
</dbReference>
<dbReference type="Pfam" id="PF17921">
    <property type="entry name" value="Integrase_H2C2"/>
    <property type="match status" value="1"/>
</dbReference>
<dbReference type="InterPro" id="IPR041588">
    <property type="entry name" value="Integrase_H2C2"/>
</dbReference>
<dbReference type="Pfam" id="PF24626">
    <property type="entry name" value="SH3_Tf2-1"/>
    <property type="match status" value="1"/>
</dbReference>
<evidence type="ECO:0000256" key="4">
    <source>
        <dbReference type="ARBA" id="ARBA00022695"/>
    </source>
</evidence>
<dbReference type="InterPro" id="IPR036397">
    <property type="entry name" value="RNaseH_sf"/>
</dbReference>
<evidence type="ECO:0000256" key="5">
    <source>
        <dbReference type="ARBA" id="ARBA00022722"/>
    </source>
</evidence>
<evidence type="ECO:0000256" key="10">
    <source>
        <dbReference type="ARBA" id="ARBA00022842"/>
    </source>
</evidence>
<keyword evidence="8" id="KW-0255">Endonuclease</keyword>
<evidence type="ECO:0000259" key="19">
    <source>
        <dbReference type="PROSITE" id="PS50994"/>
    </source>
</evidence>
<dbReference type="PANTHER" id="PTHR37984">
    <property type="entry name" value="PROTEIN CBG26694"/>
    <property type="match status" value="1"/>
</dbReference>
<protein>
    <recommendedName>
        <fullName evidence="1">RNA-directed DNA polymerase</fullName>
        <ecNumber evidence="1">2.7.7.49</ecNumber>
    </recommendedName>
</protein>
<keyword evidence="7" id="KW-0064">Aspartyl protease</keyword>
<dbReference type="GO" id="GO:0006310">
    <property type="term" value="P:DNA recombination"/>
    <property type="evidence" value="ECO:0007669"/>
    <property type="project" value="UniProtKB-KW"/>
</dbReference>
<dbReference type="Gene3D" id="3.30.70.270">
    <property type="match status" value="2"/>
</dbReference>
<dbReference type="GO" id="GO:0003964">
    <property type="term" value="F:RNA-directed DNA polymerase activity"/>
    <property type="evidence" value="ECO:0007669"/>
    <property type="project" value="UniProtKB-KW"/>
</dbReference>
<dbReference type="PANTHER" id="PTHR37984:SF5">
    <property type="entry name" value="PROTEIN NYNRIN-LIKE"/>
    <property type="match status" value="1"/>
</dbReference>
<evidence type="ECO:0000256" key="14">
    <source>
        <dbReference type="ARBA" id="ARBA00023125"/>
    </source>
</evidence>
<name>A0A5J4YU41_PORPP</name>
<reference evidence="21" key="1">
    <citation type="journal article" date="2019" name="Nat. Commun.">
        <title>Expansion of phycobilisome linker gene families in mesophilic red algae.</title>
        <authorList>
            <person name="Lee J."/>
            <person name="Kim D."/>
            <person name="Bhattacharya D."/>
            <person name="Yoon H.S."/>
        </authorList>
    </citation>
    <scope>NUCLEOTIDE SEQUENCE [LARGE SCALE GENOMIC DNA]</scope>
    <source>
        <strain evidence="21">CCMP 1328</strain>
    </source>
</reference>
<keyword evidence="14" id="KW-0238">DNA-binding</keyword>
<feature type="domain" description="Integrase catalytic" evidence="19">
    <location>
        <begin position="1035"/>
        <end position="1193"/>
    </location>
</feature>
<dbReference type="GO" id="GO:0003677">
    <property type="term" value="F:DNA binding"/>
    <property type="evidence" value="ECO:0007669"/>
    <property type="project" value="UniProtKB-KW"/>
</dbReference>
<evidence type="ECO:0000256" key="11">
    <source>
        <dbReference type="ARBA" id="ARBA00022908"/>
    </source>
</evidence>
<dbReference type="Pfam" id="PF00078">
    <property type="entry name" value="RVT_1"/>
    <property type="match status" value="1"/>
</dbReference>
<dbReference type="SUPFAM" id="SSF57756">
    <property type="entry name" value="Retrovirus zinc finger-like domains"/>
    <property type="match status" value="1"/>
</dbReference>
<evidence type="ECO:0000256" key="7">
    <source>
        <dbReference type="ARBA" id="ARBA00022750"/>
    </source>
</evidence>
<dbReference type="CDD" id="cd01647">
    <property type="entry name" value="RT_LTR"/>
    <property type="match status" value="1"/>
</dbReference>
<dbReference type="InterPro" id="IPR050951">
    <property type="entry name" value="Retrovirus_Pol_polyprotein"/>
</dbReference>
<evidence type="ECO:0000256" key="12">
    <source>
        <dbReference type="ARBA" id="ARBA00022918"/>
    </source>
</evidence>
<dbReference type="InterPro" id="IPR001584">
    <property type="entry name" value="Integrase_cat-core"/>
</dbReference>
<dbReference type="PROSITE" id="PS50878">
    <property type="entry name" value="RT_POL"/>
    <property type="match status" value="1"/>
</dbReference>
<dbReference type="EC" id="2.7.7.49" evidence="1"/>
<keyword evidence="13" id="KW-0239">DNA-directed DNA polymerase</keyword>
<proteinExistence type="predicted"/>
<keyword evidence="3" id="KW-0808">Transferase</keyword>
<dbReference type="GO" id="GO:0006508">
    <property type="term" value="P:proteolysis"/>
    <property type="evidence" value="ECO:0007669"/>
    <property type="project" value="UniProtKB-KW"/>
</dbReference>
<evidence type="ECO:0000256" key="1">
    <source>
        <dbReference type="ARBA" id="ARBA00012493"/>
    </source>
</evidence>
<dbReference type="SUPFAM" id="SSF56672">
    <property type="entry name" value="DNA/RNA polymerases"/>
    <property type="match status" value="1"/>
</dbReference>
<evidence type="ECO:0000256" key="15">
    <source>
        <dbReference type="ARBA" id="ARBA00023172"/>
    </source>
</evidence>
<evidence type="ECO:0000313" key="20">
    <source>
        <dbReference type="EMBL" id="KAA8494765.1"/>
    </source>
</evidence>
<dbReference type="GO" id="GO:0004190">
    <property type="term" value="F:aspartic-type endopeptidase activity"/>
    <property type="evidence" value="ECO:0007669"/>
    <property type="project" value="UniProtKB-KW"/>
</dbReference>
<keyword evidence="16" id="KW-0863">Zinc-finger</keyword>
<dbReference type="Pfam" id="PF08284">
    <property type="entry name" value="RVP_2"/>
    <property type="match status" value="1"/>
</dbReference>
<dbReference type="SUPFAM" id="SSF53098">
    <property type="entry name" value="Ribonuclease H-like"/>
    <property type="match status" value="1"/>
</dbReference>
<evidence type="ECO:0000256" key="6">
    <source>
        <dbReference type="ARBA" id="ARBA00022723"/>
    </source>
</evidence>
<keyword evidence="15" id="KW-0233">DNA recombination</keyword>
<evidence type="ECO:0000256" key="8">
    <source>
        <dbReference type="ARBA" id="ARBA00022759"/>
    </source>
</evidence>